<evidence type="ECO:0000313" key="3">
    <source>
        <dbReference type="Proteomes" id="UP000261660"/>
    </source>
</evidence>
<dbReference type="Gene3D" id="3.30.710.10">
    <property type="entry name" value="Potassium Channel Kv1.1, Chain A"/>
    <property type="match status" value="1"/>
</dbReference>
<proteinExistence type="predicted"/>
<evidence type="ECO:0000259" key="1">
    <source>
        <dbReference type="PROSITE" id="PS50097"/>
    </source>
</evidence>
<dbReference type="STRING" id="56723.ENSLBEP00000016995"/>
<dbReference type="PROSITE" id="PS50097">
    <property type="entry name" value="BTB"/>
    <property type="match status" value="1"/>
</dbReference>
<organism evidence="2 3">
    <name type="scientific">Labrus bergylta</name>
    <name type="common">ballan wrasse</name>
    <dbReference type="NCBI Taxonomy" id="56723"/>
    <lineage>
        <taxon>Eukaryota</taxon>
        <taxon>Metazoa</taxon>
        <taxon>Chordata</taxon>
        <taxon>Craniata</taxon>
        <taxon>Vertebrata</taxon>
        <taxon>Euteleostomi</taxon>
        <taxon>Actinopterygii</taxon>
        <taxon>Neopterygii</taxon>
        <taxon>Teleostei</taxon>
        <taxon>Neoteleostei</taxon>
        <taxon>Acanthomorphata</taxon>
        <taxon>Eupercaria</taxon>
        <taxon>Labriformes</taxon>
        <taxon>Labridae</taxon>
        <taxon>Labrus</taxon>
    </lineage>
</organism>
<keyword evidence="3" id="KW-1185">Reference proteome</keyword>
<dbReference type="SUPFAM" id="SSF54695">
    <property type="entry name" value="POZ domain"/>
    <property type="match status" value="1"/>
</dbReference>
<dbReference type="PANTHER" id="PTHR46105:SF28">
    <property type="entry name" value="ZINC FINGER PROTEIN 37-LIKE"/>
    <property type="match status" value="1"/>
</dbReference>
<evidence type="ECO:0000313" key="2">
    <source>
        <dbReference type="Ensembl" id="ENSLBEP00000016995.1"/>
    </source>
</evidence>
<dbReference type="InterPro" id="IPR050457">
    <property type="entry name" value="ZnFinger_BTB_dom_contain"/>
</dbReference>
<dbReference type="GO" id="GO:0000981">
    <property type="term" value="F:DNA-binding transcription factor activity, RNA polymerase II-specific"/>
    <property type="evidence" value="ECO:0007669"/>
    <property type="project" value="TreeGrafter"/>
</dbReference>
<dbReference type="GeneTree" id="ENSGT00940000161028"/>
<dbReference type="Ensembl" id="ENSLBET00000017954.1">
    <property type="protein sequence ID" value="ENSLBEP00000016995.1"/>
    <property type="gene ID" value="ENSLBEG00000013103.1"/>
</dbReference>
<dbReference type="InParanoid" id="A0A3Q3M969"/>
<name>A0A3Q3M969_9LABR</name>
<reference evidence="2" key="2">
    <citation type="submission" date="2025-09" db="UniProtKB">
        <authorList>
            <consortium name="Ensembl"/>
        </authorList>
    </citation>
    <scope>IDENTIFICATION</scope>
</reference>
<dbReference type="InterPro" id="IPR000210">
    <property type="entry name" value="BTB/POZ_dom"/>
</dbReference>
<dbReference type="Proteomes" id="UP000261660">
    <property type="component" value="Unplaced"/>
</dbReference>
<dbReference type="InterPro" id="IPR011333">
    <property type="entry name" value="SKP1/BTB/POZ_sf"/>
</dbReference>
<reference evidence="2" key="1">
    <citation type="submission" date="2025-08" db="UniProtKB">
        <authorList>
            <consortium name="Ensembl"/>
        </authorList>
    </citation>
    <scope>IDENTIFICATION</scope>
</reference>
<feature type="domain" description="BTB" evidence="1">
    <location>
        <begin position="37"/>
        <end position="116"/>
    </location>
</feature>
<dbReference type="Pfam" id="PF00651">
    <property type="entry name" value="BTB"/>
    <property type="match status" value="1"/>
</dbReference>
<dbReference type="GO" id="GO:0000978">
    <property type="term" value="F:RNA polymerase II cis-regulatory region sequence-specific DNA binding"/>
    <property type="evidence" value="ECO:0007669"/>
    <property type="project" value="TreeGrafter"/>
</dbReference>
<accession>A0A3Q3M969</accession>
<dbReference type="PANTHER" id="PTHR46105">
    <property type="entry name" value="AGAP004733-PA"/>
    <property type="match status" value="1"/>
</dbReference>
<dbReference type="AlphaFoldDB" id="A0A3Q3M969"/>
<sequence>MEAEYTTMESLVHYSNPSHALSVLGVLNEQRLRGQMCDVVLVVADQRYQAHKSVLAASSEYFQTLFTRRDAESLKVEARGSKRFILPMSRVFLLPKIYYDECVLIVFQLFHNCILV</sequence>
<protein>
    <submittedName>
        <fullName evidence="2">Zinc finger and BTB domain containing 21</fullName>
    </submittedName>
</protein>